<evidence type="ECO:0000259" key="8">
    <source>
        <dbReference type="PROSITE" id="PS50009"/>
    </source>
</evidence>
<reference evidence="10" key="1">
    <citation type="submission" date="2021-03" db="EMBL/GenBank/DDBJ databases">
        <authorList>
            <person name="Palmer J.M."/>
        </authorList>
    </citation>
    <scope>NUCLEOTIDE SEQUENCE</scope>
    <source>
        <strain evidence="10">ARV_011</strain>
    </source>
</reference>
<dbReference type="Pfam" id="PF00018">
    <property type="entry name" value="SH3_1"/>
    <property type="match status" value="1"/>
</dbReference>
<dbReference type="Pfam" id="PF00617">
    <property type="entry name" value="RasGEF"/>
    <property type="match status" value="1"/>
</dbReference>
<keyword evidence="2" id="KW-0131">Cell cycle</keyword>
<dbReference type="PANTHER" id="PTHR23113:SF368">
    <property type="entry name" value="CELL DIVISION CONTROL PROTEIN 25"/>
    <property type="match status" value="1"/>
</dbReference>
<dbReference type="PANTHER" id="PTHR23113">
    <property type="entry name" value="GUANINE NUCLEOTIDE EXCHANGE FACTOR"/>
    <property type="match status" value="1"/>
</dbReference>
<dbReference type="PROSITE" id="PS50002">
    <property type="entry name" value="SH3"/>
    <property type="match status" value="1"/>
</dbReference>
<dbReference type="CDD" id="cd00155">
    <property type="entry name" value="RasGEF"/>
    <property type="match status" value="1"/>
</dbReference>
<organism evidence="10 11">
    <name type="scientific">Scheffersomyces spartinae</name>
    <dbReference type="NCBI Taxonomy" id="45513"/>
    <lineage>
        <taxon>Eukaryota</taxon>
        <taxon>Fungi</taxon>
        <taxon>Dikarya</taxon>
        <taxon>Ascomycota</taxon>
        <taxon>Saccharomycotina</taxon>
        <taxon>Pichiomycetes</taxon>
        <taxon>Debaryomycetaceae</taxon>
        <taxon>Scheffersomyces</taxon>
    </lineage>
</organism>
<dbReference type="RefSeq" id="XP_043049855.1">
    <property type="nucleotide sequence ID" value="XM_043195189.1"/>
</dbReference>
<dbReference type="CDD" id="cd06224">
    <property type="entry name" value="REM"/>
    <property type="match status" value="1"/>
</dbReference>
<dbReference type="SMART" id="SM00326">
    <property type="entry name" value="SH3"/>
    <property type="match status" value="1"/>
</dbReference>
<dbReference type="SUPFAM" id="SSF50044">
    <property type="entry name" value="SH3-domain"/>
    <property type="match status" value="1"/>
</dbReference>
<dbReference type="Gene3D" id="1.20.870.10">
    <property type="entry name" value="Son of sevenless (SoS) protein Chain: S domain 1"/>
    <property type="match status" value="1"/>
</dbReference>
<dbReference type="InterPro" id="IPR008937">
    <property type="entry name" value="Ras-like_GEF"/>
</dbReference>
<sequence>MEEVAPDFMPSLGSKDSFEDSPLTLKPKLASNVKYLDTVIALYDFPGTQTTHLPLNLGDTVYVLSKSATGWWDGVVVDLDGQVLRGWFPLTYVRSVNYVQPVIKELKSHKEWDSLTAQNTAANVVMPSYASLLQKSIMDTNSNTPTNSTRKNSVVSFASSENSLVMSNANNTTSHDSTTSNKAPWASVSLVASPNVQHNSLVVSQGTITTGGDLIALDERQIIMTPTNEVEKVANEYIKRTGKLITYVSKYTTSGNLVYYNEQLNLYCDSLPMLLLRISLSSSHNDLGSSPKGARSLHHSHSKFPGVKADDIDLPSYEALQNTEVIPTGSISDIEVITNDSSFFNTNGNRQVSQGSMKRDSTMSSLHSNSSALYHHFLQPLFALDSMFYKHASDVSTWTELKDQANYLLDLLQKTIKDKNKILFNTHYTSLNKILSLVLNASRLIQDDFRETKYDKAIRCKLKRLLTSFAQIYVNGILHLSVMHFNPETSDAPMFSVDLFKLNKSTGIDSNHLSIATDLTKSTREDNLRNSVVTPPPAVIEKESPSYVELIDWTIDTFKHNLNSLIRIFLRLSRDKKIKQSYYDGSDMNESEGDSHPFKYGNRQSGSTRLSLSAEVSLVSRIDTNESMEEGGVHHPYAENVSRNPTKENKNIEDDDDSVDRYNLLPQLYPRFIKNEFNGGNWCNPFFSSTNPNLNASGNELKNRFHSKIIIDNSAYEIVRNTSNEIITLVSEINKYLDPSVQHMYFNSELKNERNTHILKLVYKILHHASSMVDTIESFDFTVFCLIRKYNERPKPKTTTTTQDPIIPSFDTSLTSEPLTNSPSPVGTPVNTPIDTLKRGDSGGNLSTTASTSTENISRAYESFKSNLTFDYPVVLEFFQLKQELHNLLSSVVLNTQSITLNDPEVFKGMKEEEPLYYYREAQRIPLERSAIILLNILVQQLKAQAGNHINLESDAVMNETLNEVVQFTDVLLRAIKSLIEERELILNYATRVMHDDFNVQLLLTEMNNTNAADKVAEDNSYYQGQKKGDDVPWYLEGDEEYDLLFDIKGNIKGGTKEALVAHLTHHQSIDTSFNSAFLFTFATMMPLSELIQLLINRFNLEAPEGLSYDEFNAWSTKKQGPIRLRVMNIMKSLLEKHWLKSYHNEGLLRRWLAFCESPAVRSYSVGKTISNDIERVLRGEVVCVEREPVLNANVKPPAPLIKEKALKKLKLLDIDYIELARQLTLREFKTYSKITKFHLTAKIWGKKSGLPLEGFEPITMFIKGLNQLTNFVSFMILRKSDLKRRVQIIRYFILVAEKCRSFNNFSSMTAIISALSSSPVHRLKKTWKLVSPDFIAKLNSMNTLMNSSRNFNEYRDMLKFIGSDSCVPFFGVYLSDLTFVYHGNPDYLMNRTRILNFGKRFKTYEIISGIDRFKIVGYNLVEVNEIQKYLDVWFANCPGNEEQYEMSLELEPRENSKR</sequence>
<dbReference type="PROSITE" id="PS50212">
    <property type="entry name" value="RASGEF_NTER"/>
    <property type="match status" value="1"/>
</dbReference>
<dbReference type="OrthoDB" id="546434at2759"/>
<evidence type="ECO:0000256" key="1">
    <source>
        <dbReference type="ARBA" id="ARBA00022443"/>
    </source>
</evidence>
<feature type="compositionally biased region" description="Polar residues" evidence="6">
    <location>
        <begin position="810"/>
        <end position="834"/>
    </location>
</feature>
<dbReference type="Proteomes" id="UP000790833">
    <property type="component" value="Unassembled WGS sequence"/>
</dbReference>
<protein>
    <recommendedName>
        <fullName evidence="12">Cell division control protein 25</fullName>
    </recommendedName>
</protein>
<dbReference type="GO" id="GO:0005085">
    <property type="term" value="F:guanyl-nucleotide exchange factor activity"/>
    <property type="evidence" value="ECO:0007669"/>
    <property type="project" value="UniProtKB-KW"/>
</dbReference>
<dbReference type="InterPro" id="IPR036964">
    <property type="entry name" value="RASGEF_cat_dom_sf"/>
</dbReference>
<dbReference type="Gene3D" id="2.30.30.40">
    <property type="entry name" value="SH3 Domains"/>
    <property type="match status" value="1"/>
</dbReference>
<dbReference type="PROSITE" id="PS00720">
    <property type="entry name" value="RASGEF"/>
    <property type="match status" value="1"/>
</dbReference>
<evidence type="ECO:0000256" key="3">
    <source>
        <dbReference type="ARBA" id="ARBA00022658"/>
    </source>
</evidence>
<evidence type="ECO:0000256" key="4">
    <source>
        <dbReference type="PROSITE-ProRule" id="PRU00168"/>
    </source>
</evidence>
<name>A0A9P8AIF0_9ASCO</name>
<dbReference type="SMART" id="SM00229">
    <property type="entry name" value="RasGEFN"/>
    <property type="match status" value="1"/>
</dbReference>
<gene>
    <name evidence="10" type="ORF">KQ657_004520</name>
</gene>
<feature type="domain" description="SH3" evidence="7">
    <location>
        <begin position="34"/>
        <end position="98"/>
    </location>
</feature>
<keyword evidence="1 5" id="KW-0728">SH3 domain</keyword>
<feature type="region of interest" description="Disordered" evidence="6">
    <location>
        <begin position="796"/>
        <end position="851"/>
    </location>
</feature>
<dbReference type="InterPro" id="IPR019804">
    <property type="entry name" value="Ras_G-nucl-exch_fac_CS"/>
</dbReference>
<dbReference type="GO" id="GO:0051301">
    <property type="term" value="P:cell division"/>
    <property type="evidence" value="ECO:0007669"/>
    <property type="project" value="UniProtKB-KW"/>
</dbReference>
<feature type="domain" description="Ras-GEF" evidence="8">
    <location>
        <begin position="1216"/>
        <end position="1454"/>
    </location>
</feature>
<evidence type="ECO:0000313" key="10">
    <source>
        <dbReference type="EMBL" id="KAG7194308.1"/>
    </source>
</evidence>
<dbReference type="InterPro" id="IPR000651">
    <property type="entry name" value="Ras-like_Gua-exchang_fac_N"/>
</dbReference>
<evidence type="ECO:0000313" key="11">
    <source>
        <dbReference type="Proteomes" id="UP000790833"/>
    </source>
</evidence>
<feature type="domain" description="N-terminal Ras-GEF" evidence="9">
    <location>
        <begin position="1048"/>
        <end position="1182"/>
    </location>
</feature>
<dbReference type="GeneID" id="66117894"/>
<dbReference type="SMART" id="SM00147">
    <property type="entry name" value="RasGEF"/>
    <property type="match status" value="1"/>
</dbReference>
<dbReference type="PROSITE" id="PS50009">
    <property type="entry name" value="RASGEF_CAT"/>
    <property type="match status" value="1"/>
</dbReference>
<dbReference type="GO" id="GO:0007265">
    <property type="term" value="P:Ras protein signal transduction"/>
    <property type="evidence" value="ECO:0007669"/>
    <property type="project" value="TreeGrafter"/>
</dbReference>
<dbReference type="InterPro" id="IPR023578">
    <property type="entry name" value="Ras_GEF_dom_sf"/>
</dbReference>
<dbReference type="InterPro" id="IPR001452">
    <property type="entry name" value="SH3_domain"/>
</dbReference>
<evidence type="ECO:0000259" key="7">
    <source>
        <dbReference type="PROSITE" id="PS50002"/>
    </source>
</evidence>
<dbReference type="Gene3D" id="1.10.840.10">
    <property type="entry name" value="Ras guanine-nucleotide exchange factors catalytic domain"/>
    <property type="match status" value="1"/>
</dbReference>
<evidence type="ECO:0008006" key="12">
    <source>
        <dbReference type="Google" id="ProtNLM"/>
    </source>
</evidence>
<dbReference type="Pfam" id="PF00618">
    <property type="entry name" value="RasGEF_N"/>
    <property type="match status" value="1"/>
</dbReference>
<evidence type="ECO:0000256" key="6">
    <source>
        <dbReference type="SAM" id="MobiDB-lite"/>
    </source>
</evidence>
<dbReference type="InterPro" id="IPR001895">
    <property type="entry name" value="RASGEF_cat_dom"/>
</dbReference>
<dbReference type="SUPFAM" id="SSF48366">
    <property type="entry name" value="Ras GEF"/>
    <property type="match status" value="1"/>
</dbReference>
<evidence type="ECO:0000259" key="9">
    <source>
        <dbReference type="PROSITE" id="PS50212"/>
    </source>
</evidence>
<dbReference type="InterPro" id="IPR036028">
    <property type="entry name" value="SH3-like_dom_sf"/>
</dbReference>
<accession>A0A9P8AIF0</accession>
<comment type="caution">
    <text evidence="10">The sequence shown here is derived from an EMBL/GenBank/DDBJ whole genome shotgun (WGS) entry which is preliminary data.</text>
</comment>
<dbReference type="EMBL" id="JAHMUF010000007">
    <property type="protein sequence ID" value="KAG7194308.1"/>
    <property type="molecule type" value="Genomic_DNA"/>
</dbReference>
<evidence type="ECO:0000256" key="5">
    <source>
        <dbReference type="PROSITE-ProRule" id="PRU00192"/>
    </source>
</evidence>
<proteinExistence type="predicted"/>
<evidence type="ECO:0000256" key="2">
    <source>
        <dbReference type="ARBA" id="ARBA00022618"/>
    </source>
</evidence>
<keyword evidence="11" id="KW-1185">Reference proteome</keyword>
<dbReference type="GO" id="GO:0005886">
    <property type="term" value="C:plasma membrane"/>
    <property type="evidence" value="ECO:0007669"/>
    <property type="project" value="TreeGrafter"/>
</dbReference>
<keyword evidence="2" id="KW-0132">Cell division</keyword>
<dbReference type="CDD" id="cd11883">
    <property type="entry name" value="SH3_Sdc25"/>
    <property type="match status" value="1"/>
</dbReference>
<feature type="region of interest" description="Disordered" evidence="6">
    <location>
        <begin position="584"/>
        <end position="605"/>
    </location>
</feature>
<keyword evidence="3 4" id="KW-0344">Guanine-nucleotide releasing factor</keyword>
<feature type="region of interest" description="Disordered" evidence="6">
    <location>
        <begin position="629"/>
        <end position="657"/>
    </location>
</feature>